<evidence type="ECO:0000256" key="2">
    <source>
        <dbReference type="ARBA" id="ARBA00010663"/>
    </source>
</evidence>
<dbReference type="STRING" id="48709.A0A1D2N985"/>
<evidence type="ECO:0000256" key="4">
    <source>
        <dbReference type="ARBA" id="ARBA00022692"/>
    </source>
</evidence>
<dbReference type="Pfam" id="PF00001">
    <property type="entry name" value="7tm_1"/>
    <property type="match status" value="1"/>
</dbReference>
<reference evidence="12 13" key="1">
    <citation type="journal article" date="2016" name="Genome Biol. Evol.">
        <title>Gene Family Evolution Reflects Adaptation to Soil Environmental Stressors in the Genome of the Collembolan Orchesella cincta.</title>
        <authorList>
            <person name="Faddeeva-Vakhrusheva A."/>
            <person name="Derks M.F."/>
            <person name="Anvar S.Y."/>
            <person name="Agamennone V."/>
            <person name="Suring W."/>
            <person name="Smit S."/>
            <person name="van Straalen N.M."/>
            <person name="Roelofs D."/>
        </authorList>
    </citation>
    <scope>NUCLEOTIDE SEQUENCE [LARGE SCALE GENOMIC DNA]</scope>
    <source>
        <tissue evidence="12">Mixed pool</tissue>
    </source>
</reference>
<comment type="subcellular location">
    <subcellularLocation>
        <location evidence="1">Cell membrane</location>
        <topology evidence="1">Multi-pass membrane protein</topology>
    </subcellularLocation>
</comment>
<evidence type="ECO:0000313" key="13">
    <source>
        <dbReference type="Proteomes" id="UP000094527"/>
    </source>
</evidence>
<comment type="similarity">
    <text evidence="2">Belongs to the G-protein coupled receptor 1 family.</text>
</comment>
<evidence type="ECO:0000259" key="11">
    <source>
        <dbReference type="PROSITE" id="PS50262"/>
    </source>
</evidence>
<dbReference type="Proteomes" id="UP000094527">
    <property type="component" value="Unassembled WGS sequence"/>
</dbReference>
<feature type="transmembrane region" description="Helical" evidence="10">
    <location>
        <begin position="166"/>
        <end position="186"/>
    </location>
</feature>
<evidence type="ECO:0000256" key="5">
    <source>
        <dbReference type="ARBA" id="ARBA00022989"/>
    </source>
</evidence>
<organism evidence="12 13">
    <name type="scientific">Orchesella cincta</name>
    <name type="common">Springtail</name>
    <name type="synonym">Podura cincta</name>
    <dbReference type="NCBI Taxonomy" id="48709"/>
    <lineage>
        <taxon>Eukaryota</taxon>
        <taxon>Metazoa</taxon>
        <taxon>Ecdysozoa</taxon>
        <taxon>Arthropoda</taxon>
        <taxon>Hexapoda</taxon>
        <taxon>Collembola</taxon>
        <taxon>Entomobryomorpha</taxon>
        <taxon>Entomobryoidea</taxon>
        <taxon>Orchesellidae</taxon>
        <taxon>Orchesellinae</taxon>
        <taxon>Orchesella</taxon>
    </lineage>
</organism>
<evidence type="ECO:0000256" key="9">
    <source>
        <dbReference type="ARBA" id="ARBA00023224"/>
    </source>
</evidence>
<name>A0A1D2N985_ORCCI</name>
<evidence type="ECO:0000256" key="1">
    <source>
        <dbReference type="ARBA" id="ARBA00004651"/>
    </source>
</evidence>
<feature type="transmembrane region" description="Helical" evidence="10">
    <location>
        <begin position="58"/>
        <end position="80"/>
    </location>
</feature>
<comment type="caution">
    <text evidence="12">The sequence shown here is derived from an EMBL/GenBank/DDBJ whole genome shotgun (WGS) entry which is preliminary data.</text>
</comment>
<keyword evidence="4 10" id="KW-0812">Transmembrane</keyword>
<keyword evidence="8 12" id="KW-0675">Receptor</keyword>
<keyword evidence="3" id="KW-1003">Cell membrane</keyword>
<evidence type="ECO:0000256" key="6">
    <source>
        <dbReference type="ARBA" id="ARBA00023040"/>
    </source>
</evidence>
<dbReference type="InterPro" id="IPR017452">
    <property type="entry name" value="GPCR_Rhodpsn_7TM"/>
</dbReference>
<protein>
    <submittedName>
        <fullName evidence="12">G-protein coupled receptor moody</fullName>
    </submittedName>
</protein>
<evidence type="ECO:0000256" key="3">
    <source>
        <dbReference type="ARBA" id="ARBA00022475"/>
    </source>
</evidence>
<dbReference type="GO" id="GO:0005886">
    <property type="term" value="C:plasma membrane"/>
    <property type="evidence" value="ECO:0007669"/>
    <property type="project" value="UniProtKB-SubCell"/>
</dbReference>
<keyword evidence="7 10" id="KW-0472">Membrane</keyword>
<dbReference type="PROSITE" id="PS50262">
    <property type="entry name" value="G_PROTEIN_RECEP_F1_2"/>
    <property type="match status" value="1"/>
</dbReference>
<evidence type="ECO:0000313" key="12">
    <source>
        <dbReference type="EMBL" id="ODN01812.1"/>
    </source>
</evidence>
<evidence type="ECO:0000256" key="7">
    <source>
        <dbReference type="ARBA" id="ARBA00023136"/>
    </source>
</evidence>
<feature type="domain" description="G-protein coupled receptors family 1 profile" evidence="11">
    <location>
        <begin position="1"/>
        <end position="183"/>
    </location>
</feature>
<gene>
    <name evidence="12" type="ORF">Ocin01_04888</name>
</gene>
<keyword evidence="13" id="KW-1185">Reference proteome</keyword>
<sequence length="216" mass="24518">MRLYRTRYLGVMILLIWLGSFGALVPTLLGVWGKFALDEEIGSCSILKGENGTSPKKFLFIIAFVLPCCAIIVCYARIFFIVRKATANLRPVEIPSSAGNVNHTTILRRSSARPSIAVIHQRGKMTNKDRKLLWMILVIFGAFVVCYLPITIFKAVVKHTNSTWNIFGYLLIYMTTCINPLVYVLMSSDYRQAYTNLFLCRKDWNLSSRTSNSNKT</sequence>
<dbReference type="PANTHER" id="PTHR24228">
    <property type="entry name" value="B2 BRADYKININ RECEPTOR/ANGIOTENSIN II RECEPTOR"/>
    <property type="match status" value="1"/>
</dbReference>
<dbReference type="PRINTS" id="PR00237">
    <property type="entry name" value="GPCRRHODOPSN"/>
</dbReference>
<evidence type="ECO:0000256" key="10">
    <source>
        <dbReference type="SAM" id="Phobius"/>
    </source>
</evidence>
<dbReference type="AlphaFoldDB" id="A0A1D2N985"/>
<keyword evidence="9" id="KW-0807">Transducer</keyword>
<evidence type="ECO:0000256" key="8">
    <source>
        <dbReference type="ARBA" id="ARBA00023170"/>
    </source>
</evidence>
<dbReference type="EMBL" id="LJIJ01000138">
    <property type="protein sequence ID" value="ODN01812.1"/>
    <property type="molecule type" value="Genomic_DNA"/>
</dbReference>
<dbReference type="GO" id="GO:0004930">
    <property type="term" value="F:G protein-coupled receptor activity"/>
    <property type="evidence" value="ECO:0007669"/>
    <property type="project" value="UniProtKB-KW"/>
</dbReference>
<dbReference type="PANTHER" id="PTHR24228:SF74">
    <property type="entry name" value="G-PROTEIN COUPLED RECEPTORS FAMILY 1 PROFILE DOMAIN-CONTAINING PROTEIN"/>
    <property type="match status" value="1"/>
</dbReference>
<proteinExistence type="inferred from homology"/>
<feature type="transmembrane region" description="Helical" evidence="10">
    <location>
        <begin position="12"/>
        <end position="32"/>
    </location>
</feature>
<dbReference type="OMA" id="CITSCIC"/>
<keyword evidence="6" id="KW-0297">G-protein coupled receptor</keyword>
<dbReference type="OrthoDB" id="10044919at2759"/>
<dbReference type="SUPFAM" id="SSF81321">
    <property type="entry name" value="Family A G protein-coupled receptor-like"/>
    <property type="match status" value="1"/>
</dbReference>
<keyword evidence="5 10" id="KW-1133">Transmembrane helix</keyword>
<feature type="transmembrane region" description="Helical" evidence="10">
    <location>
        <begin position="132"/>
        <end position="154"/>
    </location>
</feature>
<dbReference type="Gene3D" id="1.20.1070.10">
    <property type="entry name" value="Rhodopsin 7-helix transmembrane proteins"/>
    <property type="match status" value="1"/>
</dbReference>
<dbReference type="InterPro" id="IPR000276">
    <property type="entry name" value="GPCR_Rhodpsn"/>
</dbReference>
<accession>A0A1D2N985</accession>